<dbReference type="EMBL" id="SSHH01000003">
    <property type="protein sequence ID" value="TIX49714.1"/>
    <property type="molecule type" value="Genomic_DNA"/>
</dbReference>
<evidence type="ECO:0000256" key="1">
    <source>
        <dbReference type="SAM" id="SignalP"/>
    </source>
</evidence>
<organism evidence="2 3">
    <name type="scientific">Alteraurantiacibacter aquimixticola</name>
    <dbReference type="NCBI Taxonomy" id="2489173"/>
    <lineage>
        <taxon>Bacteria</taxon>
        <taxon>Pseudomonadati</taxon>
        <taxon>Pseudomonadota</taxon>
        <taxon>Alphaproteobacteria</taxon>
        <taxon>Sphingomonadales</taxon>
        <taxon>Erythrobacteraceae</taxon>
        <taxon>Alteraurantiacibacter</taxon>
    </lineage>
</organism>
<proteinExistence type="predicted"/>
<evidence type="ECO:0008006" key="4">
    <source>
        <dbReference type="Google" id="ProtNLM"/>
    </source>
</evidence>
<evidence type="ECO:0000313" key="3">
    <source>
        <dbReference type="Proteomes" id="UP000309389"/>
    </source>
</evidence>
<dbReference type="AlphaFoldDB" id="A0A4T3EZX9"/>
<protein>
    <recommendedName>
        <fullName evidence="4">Type IV pilus biogenesis protein PilP</fullName>
    </recommendedName>
</protein>
<dbReference type="OrthoDB" id="7596780at2"/>
<name>A0A4T3EZX9_9SPHN</name>
<feature type="chain" id="PRO_5020336039" description="Type IV pilus biogenesis protein PilP" evidence="1">
    <location>
        <begin position="25"/>
        <end position="173"/>
    </location>
</feature>
<accession>A0A4T3EZX9</accession>
<keyword evidence="3" id="KW-1185">Reference proteome</keyword>
<evidence type="ECO:0000313" key="2">
    <source>
        <dbReference type="EMBL" id="TIX49714.1"/>
    </source>
</evidence>
<sequence>MANHRLKWLVALPAALVATTPAAAQEEDYERIVTIMRACAEIEDVMARVTCYDNNIGAGRPSAAPSASSGTSSVPAVNAPAGFGAEMVRQPEVRRSQEQEDAITARVSSVSEVEPDIYLITLSDGAQWRFVDSAPFGFSPPRAGDTVELERGSLGSVFLEYDGQRRIRVRRLR</sequence>
<dbReference type="Proteomes" id="UP000309389">
    <property type="component" value="Unassembled WGS sequence"/>
</dbReference>
<dbReference type="RefSeq" id="WP_136694191.1">
    <property type="nucleotide sequence ID" value="NZ_SSHH01000003.1"/>
</dbReference>
<gene>
    <name evidence="2" type="ORF">E5222_12940</name>
</gene>
<feature type="signal peptide" evidence="1">
    <location>
        <begin position="1"/>
        <end position="24"/>
    </location>
</feature>
<keyword evidence="1" id="KW-0732">Signal</keyword>
<reference evidence="2 3" key="1">
    <citation type="submission" date="2019-04" db="EMBL/GenBank/DDBJ databases">
        <title>Altererythrobacter aquimixticola sp. nov., isolated from sediment of junction between the ocean and a freshwater spring.</title>
        <authorList>
            <person name="Yoon J.-H."/>
        </authorList>
    </citation>
    <scope>NUCLEOTIDE SEQUENCE [LARGE SCALE GENOMIC DNA]</scope>
    <source>
        <strain evidence="2 3">SSKS-13</strain>
    </source>
</reference>
<comment type="caution">
    <text evidence="2">The sequence shown here is derived from an EMBL/GenBank/DDBJ whole genome shotgun (WGS) entry which is preliminary data.</text>
</comment>